<accession>A0A371GJB1</accession>
<sequence>MEIENLLHKVIQVKRQLKSKNSSKFASSSSYVTHDGVTNRFSFEHLGQKVIFKPLSPRQVCDNHMKMKKKIEEERKEIEKVKKAKRKEKRKKKGVKSKKEVSKRNVEKKEALMVSWNEVKKILLAMKEVLFLLPTNMCFHRNRASLILPWKQHFLIGLPIEQILNKAKKSNKLVEKS</sequence>
<comment type="caution">
    <text evidence="2">The sequence shown here is derived from an EMBL/GenBank/DDBJ whole genome shotgun (WGS) entry which is preliminary data.</text>
</comment>
<reference evidence="2" key="1">
    <citation type="submission" date="2018-05" db="EMBL/GenBank/DDBJ databases">
        <title>Draft genome of Mucuna pruriens seed.</title>
        <authorList>
            <person name="Nnadi N.E."/>
            <person name="Vos R."/>
            <person name="Hasami M.H."/>
            <person name="Devisetty U.K."/>
            <person name="Aguiy J.C."/>
        </authorList>
    </citation>
    <scope>NUCLEOTIDE SEQUENCE [LARGE SCALE GENOMIC DNA]</scope>
    <source>
        <strain evidence="2">JCA_2017</strain>
    </source>
</reference>
<organism evidence="2 3">
    <name type="scientific">Mucuna pruriens</name>
    <name type="common">Velvet bean</name>
    <name type="synonym">Dolichos pruriens</name>
    <dbReference type="NCBI Taxonomy" id="157652"/>
    <lineage>
        <taxon>Eukaryota</taxon>
        <taxon>Viridiplantae</taxon>
        <taxon>Streptophyta</taxon>
        <taxon>Embryophyta</taxon>
        <taxon>Tracheophyta</taxon>
        <taxon>Spermatophyta</taxon>
        <taxon>Magnoliopsida</taxon>
        <taxon>eudicotyledons</taxon>
        <taxon>Gunneridae</taxon>
        <taxon>Pentapetalae</taxon>
        <taxon>rosids</taxon>
        <taxon>fabids</taxon>
        <taxon>Fabales</taxon>
        <taxon>Fabaceae</taxon>
        <taxon>Papilionoideae</taxon>
        <taxon>50 kb inversion clade</taxon>
        <taxon>NPAAA clade</taxon>
        <taxon>indigoferoid/millettioid clade</taxon>
        <taxon>Phaseoleae</taxon>
        <taxon>Mucuna</taxon>
    </lineage>
</organism>
<gene>
    <name evidence="2" type="ORF">CR513_27474</name>
</gene>
<evidence type="ECO:0000313" key="2">
    <source>
        <dbReference type="EMBL" id="RDX90641.1"/>
    </source>
</evidence>
<protein>
    <submittedName>
        <fullName evidence="2">Uncharacterized protein</fullName>
    </submittedName>
</protein>
<feature type="non-terminal residue" evidence="2">
    <location>
        <position position="1"/>
    </location>
</feature>
<evidence type="ECO:0000256" key="1">
    <source>
        <dbReference type="SAM" id="MobiDB-lite"/>
    </source>
</evidence>
<evidence type="ECO:0000313" key="3">
    <source>
        <dbReference type="Proteomes" id="UP000257109"/>
    </source>
</evidence>
<keyword evidence="3" id="KW-1185">Reference proteome</keyword>
<dbReference type="AlphaFoldDB" id="A0A371GJB1"/>
<dbReference type="Proteomes" id="UP000257109">
    <property type="component" value="Unassembled WGS sequence"/>
</dbReference>
<dbReference type="EMBL" id="QJKJ01005335">
    <property type="protein sequence ID" value="RDX90641.1"/>
    <property type="molecule type" value="Genomic_DNA"/>
</dbReference>
<feature type="region of interest" description="Disordered" evidence="1">
    <location>
        <begin position="80"/>
        <end position="102"/>
    </location>
</feature>
<name>A0A371GJB1_MUCPR</name>
<proteinExistence type="predicted"/>
<feature type="compositionally biased region" description="Basic residues" evidence="1">
    <location>
        <begin position="82"/>
        <end position="96"/>
    </location>
</feature>